<evidence type="ECO:0000256" key="2">
    <source>
        <dbReference type="ARBA" id="ARBA00010621"/>
    </source>
</evidence>
<keyword evidence="6 12" id="KW-0812">Transmembrane</keyword>
<evidence type="ECO:0000256" key="10">
    <source>
        <dbReference type="ARBA" id="ARBA00032707"/>
    </source>
</evidence>
<accession>A0A7C5XHG9</accession>
<feature type="transmembrane region" description="Helical" evidence="12">
    <location>
        <begin position="59"/>
        <end position="81"/>
    </location>
</feature>
<evidence type="ECO:0000256" key="1">
    <source>
        <dbReference type="ARBA" id="ARBA00004651"/>
    </source>
</evidence>
<dbReference type="EMBL" id="DRZI01000030">
    <property type="protein sequence ID" value="HHP81203.1"/>
    <property type="molecule type" value="Genomic_DNA"/>
</dbReference>
<evidence type="ECO:0000256" key="12">
    <source>
        <dbReference type="SAM" id="Phobius"/>
    </source>
</evidence>
<feature type="transmembrane region" description="Helical" evidence="12">
    <location>
        <begin position="93"/>
        <end position="114"/>
    </location>
</feature>
<dbReference type="GO" id="GO:0005886">
    <property type="term" value="C:plasma membrane"/>
    <property type="evidence" value="ECO:0007669"/>
    <property type="project" value="UniProtKB-SubCell"/>
</dbReference>
<dbReference type="AlphaFoldDB" id="A0A7C5XHG9"/>
<comment type="caution">
    <text evidence="13">The sequence shown here is derived from an EMBL/GenBank/DDBJ whole genome shotgun (WGS) entry which is preliminary data.</text>
</comment>
<reference evidence="13" key="1">
    <citation type="journal article" date="2020" name="mSystems">
        <title>Genome- and Community-Level Interaction Insights into Carbon Utilization and Element Cycling Functions of Hydrothermarchaeota in Hydrothermal Sediment.</title>
        <authorList>
            <person name="Zhou Z."/>
            <person name="Liu Y."/>
            <person name="Xu W."/>
            <person name="Pan J."/>
            <person name="Luo Z.H."/>
            <person name="Li M."/>
        </authorList>
    </citation>
    <scope>NUCLEOTIDE SEQUENCE [LARGE SCALE GENOMIC DNA]</scope>
    <source>
        <strain evidence="13">SpSt-1121</strain>
    </source>
</reference>
<evidence type="ECO:0000256" key="11">
    <source>
        <dbReference type="ARBA" id="ARBA00047594"/>
    </source>
</evidence>
<evidence type="ECO:0000256" key="4">
    <source>
        <dbReference type="ARBA" id="ARBA00021581"/>
    </source>
</evidence>
<dbReference type="PANTHER" id="PTHR30622:SF2">
    <property type="entry name" value="UNDECAPRENYL-DIPHOSPHATASE"/>
    <property type="match status" value="1"/>
</dbReference>
<feature type="transmembrane region" description="Helical" evidence="12">
    <location>
        <begin position="203"/>
        <end position="221"/>
    </location>
</feature>
<evidence type="ECO:0000256" key="6">
    <source>
        <dbReference type="ARBA" id="ARBA00022692"/>
    </source>
</evidence>
<comment type="catalytic activity">
    <reaction evidence="11">
        <text>di-trans,octa-cis-undecaprenyl diphosphate + H2O = di-trans,octa-cis-undecaprenyl phosphate + phosphate + H(+)</text>
        <dbReference type="Rhea" id="RHEA:28094"/>
        <dbReference type="ChEBI" id="CHEBI:15377"/>
        <dbReference type="ChEBI" id="CHEBI:15378"/>
        <dbReference type="ChEBI" id="CHEBI:43474"/>
        <dbReference type="ChEBI" id="CHEBI:58405"/>
        <dbReference type="ChEBI" id="CHEBI:60392"/>
        <dbReference type="EC" id="3.6.1.27"/>
    </reaction>
</comment>
<dbReference type="PANTHER" id="PTHR30622">
    <property type="entry name" value="UNDECAPRENYL-DIPHOSPHATASE"/>
    <property type="match status" value="1"/>
</dbReference>
<feature type="transmembrane region" description="Helical" evidence="12">
    <location>
        <begin position="258"/>
        <end position="280"/>
    </location>
</feature>
<feature type="transmembrane region" description="Helical" evidence="12">
    <location>
        <begin position="164"/>
        <end position="191"/>
    </location>
</feature>
<keyword evidence="7" id="KW-0378">Hydrolase</keyword>
<proteinExistence type="inferred from homology"/>
<evidence type="ECO:0000313" key="13">
    <source>
        <dbReference type="EMBL" id="HHP81203.1"/>
    </source>
</evidence>
<comment type="similarity">
    <text evidence="2">Belongs to the UppP family.</text>
</comment>
<dbReference type="GO" id="GO:0050380">
    <property type="term" value="F:undecaprenyl-diphosphatase activity"/>
    <property type="evidence" value="ECO:0007669"/>
    <property type="project" value="UniProtKB-EC"/>
</dbReference>
<keyword evidence="8 12" id="KW-1133">Transmembrane helix</keyword>
<comment type="subcellular location">
    <subcellularLocation>
        <location evidence="1">Cell membrane</location>
        <topology evidence="1">Multi-pass membrane protein</topology>
    </subcellularLocation>
</comment>
<organism evidence="13">
    <name type="scientific">Ignisphaera aggregans</name>
    <dbReference type="NCBI Taxonomy" id="334771"/>
    <lineage>
        <taxon>Archaea</taxon>
        <taxon>Thermoproteota</taxon>
        <taxon>Thermoprotei</taxon>
        <taxon>Desulfurococcales</taxon>
        <taxon>Desulfurococcaceae</taxon>
        <taxon>Ignisphaera</taxon>
    </lineage>
</organism>
<dbReference type="Pfam" id="PF02673">
    <property type="entry name" value="BacA"/>
    <property type="match status" value="1"/>
</dbReference>
<evidence type="ECO:0000256" key="3">
    <source>
        <dbReference type="ARBA" id="ARBA00012374"/>
    </source>
</evidence>
<dbReference type="EC" id="3.6.1.27" evidence="3"/>
<evidence type="ECO:0000256" key="8">
    <source>
        <dbReference type="ARBA" id="ARBA00022989"/>
    </source>
</evidence>
<evidence type="ECO:0000256" key="5">
    <source>
        <dbReference type="ARBA" id="ARBA00022475"/>
    </source>
</evidence>
<feature type="transmembrane region" description="Helical" evidence="12">
    <location>
        <begin position="233"/>
        <end position="252"/>
    </location>
</feature>
<evidence type="ECO:0000256" key="7">
    <source>
        <dbReference type="ARBA" id="ARBA00022801"/>
    </source>
</evidence>
<dbReference type="InterPro" id="IPR003824">
    <property type="entry name" value="UppP"/>
</dbReference>
<evidence type="ECO:0000256" key="9">
    <source>
        <dbReference type="ARBA" id="ARBA00023136"/>
    </source>
</evidence>
<gene>
    <name evidence="13" type="ORF">ENM84_00915</name>
</gene>
<protein>
    <recommendedName>
        <fullName evidence="4">Undecaprenyl-diphosphatase</fullName>
        <ecNumber evidence="3">3.6.1.27</ecNumber>
    </recommendedName>
    <alternativeName>
        <fullName evidence="10">Undecaprenyl pyrophosphate phosphatase</fullName>
    </alternativeName>
</protein>
<feature type="transmembrane region" description="Helical" evidence="12">
    <location>
        <begin position="126"/>
        <end position="143"/>
    </location>
</feature>
<keyword evidence="5" id="KW-1003">Cell membrane</keyword>
<name>A0A7C5XHG9_9CREN</name>
<feature type="transmembrane region" description="Helical" evidence="12">
    <location>
        <begin position="20"/>
        <end position="39"/>
    </location>
</feature>
<sequence length="282" mass="30990">MYINIHETQHLDTLFDEVSLVWYLVALGVIQGFFEWLPVSSKSMLMLFSSIFLGYTTQLSYAIAMALQGGTVVSASMYFYRDLLDVLRPRYRYMLKFLVVATAVTGAVGVPLYIFVEKVLVRKLDLGGSAFLIGLLLLMQILFRKTVKRYRVKDIDDINLIDSIIFGCIQALSVFPGVSRSGITIAALLYLGYRVEDALKLSFIASIPANIGATITTFILCGEALDILPIESLAIALATSAIIGIATIDILIKLASKHSIPTTLSIAVISIVLGITYSYYST</sequence>
<keyword evidence="9 12" id="KW-0472">Membrane</keyword>